<dbReference type="AlphaFoldDB" id="A0A3N4KNH6"/>
<keyword evidence="2" id="KW-1185">Reference proteome</keyword>
<dbReference type="InParanoid" id="A0A3N4KNH6"/>
<accession>A0A3N4KNH6</accession>
<organism evidence="1 2">
    <name type="scientific">Morchella conica CCBAS932</name>
    <dbReference type="NCBI Taxonomy" id="1392247"/>
    <lineage>
        <taxon>Eukaryota</taxon>
        <taxon>Fungi</taxon>
        <taxon>Dikarya</taxon>
        <taxon>Ascomycota</taxon>
        <taxon>Pezizomycotina</taxon>
        <taxon>Pezizomycetes</taxon>
        <taxon>Pezizales</taxon>
        <taxon>Morchellaceae</taxon>
        <taxon>Morchella</taxon>
    </lineage>
</organism>
<gene>
    <name evidence="1" type="ORF">P167DRAFT_575590</name>
</gene>
<dbReference type="Gene3D" id="1.25.40.20">
    <property type="entry name" value="Ankyrin repeat-containing domain"/>
    <property type="match status" value="1"/>
</dbReference>
<evidence type="ECO:0000313" key="2">
    <source>
        <dbReference type="Proteomes" id="UP000277580"/>
    </source>
</evidence>
<dbReference type="SUPFAM" id="SSF48403">
    <property type="entry name" value="Ankyrin repeat"/>
    <property type="match status" value="1"/>
</dbReference>
<dbReference type="OrthoDB" id="341259at2759"/>
<evidence type="ECO:0000313" key="1">
    <source>
        <dbReference type="EMBL" id="RPB10998.1"/>
    </source>
</evidence>
<reference evidence="1 2" key="1">
    <citation type="journal article" date="2018" name="Nat. Ecol. Evol.">
        <title>Pezizomycetes genomes reveal the molecular basis of ectomycorrhizal truffle lifestyle.</title>
        <authorList>
            <person name="Murat C."/>
            <person name="Payen T."/>
            <person name="Noel B."/>
            <person name="Kuo A."/>
            <person name="Morin E."/>
            <person name="Chen J."/>
            <person name="Kohler A."/>
            <person name="Krizsan K."/>
            <person name="Balestrini R."/>
            <person name="Da Silva C."/>
            <person name="Montanini B."/>
            <person name="Hainaut M."/>
            <person name="Levati E."/>
            <person name="Barry K.W."/>
            <person name="Belfiori B."/>
            <person name="Cichocki N."/>
            <person name="Clum A."/>
            <person name="Dockter R.B."/>
            <person name="Fauchery L."/>
            <person name="Guy J."/>
            <person name="Iotti M."/>
            <person name="Le Tacon F."/>
            <person name="Lindquist E.A."/>
            <person name="Lipzen A."/>
            <person name="Malagnac F."/>
            <person name="Mello A."/>
            <person name="Molinier V."/>
            <person name="Miyauchi S."/>
            <person name="Poulain J."/>
            <person name="Riccioni C."/>
            <person name="Rubini A."/>
            <person name="Sitrit Y."/>
            <person name="Splivallo R."/>
            <person name="Traeger S."/>
            <person name="Wang M."/>
            <person name="Zifcakova L."/>
            <person name="Wipf D."/>
            <person name="Zambonelli A."/>
            <person name="Paolocci F."/>
            <person name="Nowrousian M."/>
            <person name="Ottonello S."/>
            <person name="Baldrian P."/>
            <person name="Spatafora J.W."/>
            <person name="Henrissat B."/>
            <person name="Nagy L.G."/>
            <person name="Aury J.M."/>
            <person name="Wincker P."/>
            <person name="Grigoriev I.V."/>
            <person name="Bonfante P."/>
            <person name="Martin F.M."/>
        </authorList>
    </citation>
    <scope>NUCLEOTIDE SEQUENCE [LARGE SCALE GENOMIC DNA]</scope>
    <source>
        <strain evidence="1 2">CCBAS932</strain>
    </source>
</reference>
<evidence type="ECO:0008006" key="3">
    <source>
        <dbReference type="Google" id="ProtNLM"/>
    </source>
</evidence>
<sequence length="119" mass="13044">MVVGIPHSCWQLAWYGHGAIFKMLLEREDIDVNCKDGDGDTALSGAIWNRQAKIIRLLLAKNDLIIDEDIDFESSTDLSQSIKDELAARRSNTAKGFKAVGVDCVPSEGSAFLVGETEM</sequence>
<dbReference type="InterPro" id="IPR036770">
    <property type="entry name" value="Ankyrin_rpt-contain_sf"/>
</dbReference>
<dbReference type="EMBL" id="ML119138">
    <property type="protein sequence ID" value="RPB10998.1"/>
    <property type="molecule type" value="Genomic_DNA"/>
</dbReference>
<dbReference type="Proteomes" id="UP000277580">
    <property type="component" value="Unassembled WGS sequence"/>
</dbReference>
<name>A0A3N4KNH6_9PEZI</name>
<protein>
    <recommendedName>
        <fullName evidence="3">Ankyrin</fullName>
    </recommendedName>
</protein>
<proteinExistence type="predicted"/>